<sequence>MRDKLQSQIEYRAMGGAQPLHRWLSLDREGPQRMTRPSDPSTARMVQLMSQLAPQEGTT</sequence>
<gene>
    <name evidence="1" type="ORF">POT9AD_5554</name>
</gene>
<reference evidence="1" key="1">
    <citation type="submission" date="2018-11" db="EMBL/GenBank/DDBJ databases">
        <authorList>
            <consortium name="Genoscope - CEA"/>
            <person name="William W."/>
        </authorList>
    </citation>
    <scope>NUCLEOTIDE SEQUENCE [LARGE SCALE GENOMIC DNA]</scope>
    <source>
        <strain evidence="1">T9AD</strain>
    </source>
</reference>
<dbReference type="EMBL" id="LR130779">
    <property type="protein sequence ID" value="VDN66529.1"/>
    <property type="molecule type" value="Genomic_DNA"/>
</dbReference>
<accession>A0A653BCZ9</accession>
<evidence type="ECO:0000313" key="1">
    <source>
        <dbReference type="EMBL" id="VDN66529.1"/>
    </source>
</evidence>
<proteinExistence type="predicted"/>
<name>A0A653BCZ9_ECTOL</name>
<organism evidence="1">
    <name type="scientific">Ectopseudomonas oleovorans</name>
    <name type="common">Pseudomonas oleovorans</name>
    <dbReference type="NCBI Taxonomy" id="301"/>
    <lineage>
        <taxon>Bacteria</taxon>
        <taxon>Pseudomonadati</taxon>
        <taxon>Pseudomonadota</taxon>
        <taxon>Gammaproteobacteria</taxon>
        <taxon>Pseudomonadales</taxon>
        <taxon>Pseudomonadaceae</taxon>
        <taxon>Ectopseudomonas</taxon>
    </lineage>
</organism>
<dbReference type="AlphaFoldDB" id="A0A653BCZ9"/>
<protein>
    <submittedName>
        <fullName evidence="1">Uncharacterized protein</fullName>
    </submittedName>
</protein>